<protein>
    <recommendedName>
        <fullName evidence="2">shikimate dehydrogenase (NADP(+))</fullName>
        <ecNumber evidence="2">1.1.1.25</ecNumber>
    </recommendedName>
</protein>
<gene>
    <name evidence="9" type="ORF">V5F32_20885</name>
</gene>
<dbReference type="Pfam" id="PF08501">
    <property type="entry name" value="Shikimate_dh_N"/>
    <property type="match status" value="1"/>
</dbReference>
<evidence type="ECO:0000256" key="5">
    <source>
        <dbReference type="ARBA" id="ARBA00023141"/>
    </source>
</evidence>
<comment type="pathway">
    <text evidence="1">Metabolic intermediate biosynthesis; chorismate biosynthesis; chorismate from D-erythrose 4-phosphate and phosphoenolpyruvate: step 4/7.</text>
</comment>
<name>A0ABW7A3M2_9HYPH</name>
<dbReference type="InterPro" id="IPR006151">
    <property type="entry name" value="Shikm_DH/Glu-tRNA_Rdtase"/>
</dbReference>
<dbReference type="Gene3D" id="3.40.50.10860">
    <property type="entry name" value="Leucine Dehydrogenase, chain A, domain 1"/>
    <property type="match status" value="1"/>
</dbReference>
<evidence type="ECO:0000313" key="10">
    <source>
        <dbReference type="Proteomes" id="UP001604002"/>
    </source>
</evidence>
<dbReference type="EMBL" id="JBAFVH010000014">
    <property type="protein sequence ID" value="MFG1374641.1"/>
    <property type="molecule type" value="Genomic_DNA"/>
</dbReference>
<keyword evidence="5" id="KW-0028">Amino-acid biosynthesis</keyword>
<dbReference type="InterPro" id="IPR046346">
    <property type="entry name" value="Aminoacid_DH-like_N_sf"/>
</dbReference>
<feature type="domain" description="Shikimate dehydrogenase substrate binding N-terminal" evidence="8">
    <location>
        <begin position="19"/>
        <end position="102"/>
    </location>
</feature>
<evidence type="ECO:0000256" key="6">
    <source>
        <dbReference type="ARBA" id="ARBA00049442"/>
    </source>
</evidence>
<dbReference type="InterPro" id="IPR036291">
    <property type="entry name" value="NAD(P)-bd_dom_sf"/>
</dbReference>
<dbReference type="RefSeq" id="WP_393994256.1">
    <property type="nucleotide sequence ID" value="NZ_JBAFVH010000014.1"/>
</dbReference>
<dbReference type="EC" id="1.1.1.25" evidence="2"/>
<dbReference type="Proteomes" id="UP001604002">
    <property type="component" value="Unassembled WGS sequence"/>
</dbReference>
<evidence type="ECO:0000313" key="9">
    <source>
        <dbReference type="EMBL" id="MFG1374641.1"/>
    </source>
</evidence>
<evidence type="ECO:0000259" key="7">
    <source>
        <dbReference type="Pfam" id="PF01488"/>
    </source>
</evidence>
<dbReference type="SUPFAM" id="SSF53223">
    <property type="entry name" value="Aminoacid dehydrogenase-like, N-terminal domain"/>
    <property type="match status" value="1"/>
</dbReference>
<dbReference type="Pfam" id="PF01488">
    <property type="entry name" value="Shikimate_DH"/>
    <property type="match status" value="1"/>
</dbReference>
<keyword evidence="10" id="KW-1185">Reference proteome</keyword>
<dbReference type="Gene3D" id="3.40.50.720">
    <property type="entry name" value="NAD(P)-binding Rossmann-like Domain"/>
    <property type="match status" value="1"/>
</dbReference>
<evidence type="ECO:0000256" key="3">
    <source>
        <dbReference type="ARBA" id="ARBA00022857"/>
    </source>
</evidence>
<sequence>MTTAPTTREITGLTRVYGILADPIHHVKTPQMLNALMAREGRDGVMVPFHVASDDLATLVAGLKAMKSLGGFVVTVPHKTAIVDLCDAVSDSARRIGAVNTVRREADGRLIGEMLDGKGFVGGLLAAGIDPKGKSVYLAGAGGAANAIAFAFVEAGISRLTIANRTRAKAEDLAARLAEAYPAAQVEIGTPDPSGHDIVVNGTSLGLKDGDPLPLDAARLAPEQIVAEVIMQPEETALLAAAKAKGCPIHFGKPMLACQLDLMADFLGMRALPGAGA</sequence>
<comment type="caution">
    <text evidence="9">The sequence shown here is derived from an EMBL/GenBank/DDBJ whole genome shotgun (WGS) entry which is preliminary data.</text>
</comment>
<dbReference type="PANTHER" id="PTHR21089">
    <property type="entry name" value="SHIKIMATE DEHYDROGENASE"/>
    <property type="match status" value="1"/>
</dbReference>
<dbReference type="PANTHER" id="PTHR21089:SF1">
    <property type="entry name" value="BIFUNCTIONAL 3-DEHYDROQUINATE DEHYDRATASE_SHIKIMATE DEHYDROGENASE, CHLOROPLASTIC"/>
    <property type="match status" value="1"/>
</dbReference>
<dbReference type="InterPro" id="IPR022893">
    <property type="entry name" value="Shikimate_DH_fam"/>
</dbReference>
<keyword evidence="5" id="KW-0057">Aromatic amino acid biosynthesis</keyword>
<reference evidence="9 10" key="1">
    <citation type="submission" date="2024-02" db="EMBL/GenBank/DDBJ databases">
        <title>Expansion and revision of Xanthobacter and proposal of Roseixanthobacter gen. nov.</title>
        <authorList>
            <person name="Soltysiak M.P.M."/>
            <person name="Jalihal A."/>
            <person name="Ory A."/>
            <person name="Chrisophersen C."/>
            <person name="Lee A.D."/>
            <person name="Boulton J."/>
            <person name="Springer M."/>
        </authorList>
    </citation>
    <scope>NUCLEOTIDE SEQUENCE [LARGE SCALE GENOMIC DNA]</scope>
    <source>
        <strain evidence="9 10">23A</strain>
    </source>
</reference>
<evidence type="ECO:0000256" key="2">
    <source>
        <dbReference type="ARBA" id="ARBA00012962"/>
    </source>
</evidence>
<proteinExistence type="predicted"/>
<organism evidence="9 10">
    <name type="scientific">Xanthobacter oligotrophicus</name>
    <dbReference type="NCBI Taxonomy" id="2607286"/>
    <lineage>
        <taxon>Bacteria</taxon>
        <taxon>Pseudomonadati</taxon>
        <taxon>Pseudomonadota</taxon>
        <taxon>Alphaproteobacteria</taxon>
        <taxon>Hyphomicrobiales</taxon>
        <taxon>Xanthobacteraceae</taxon>
        <taxon>Xanthobacter</taxon>
    </lineage>
</organism>
<accession>A0ABW7A3M2</accession>
<dbReference type="SUPFAM" id="SSF51735">
    <property type="entry name" value="NAD(P)-binding Rossmann-fold domains"/>
    <property type="match status" value="1"/>
</dbReference>
<keyword evidence="3" id="KW-0521">NADP</keyword>
<keyword evidence="4" id="KW-0560">Oxidoreductase</keyword>
<feature type="domain" description="Quinate/shikimate 5-dehydrogenase/glutamyl-tRNA reductase" evidence="7">
    <location>
        <begin position="132"/>
        <end position="181"/>
    </location>
</feature>
<comment type="catalytic activity">
    <reaction evidence="6">
        <text>shikimate + NADP(+) = 3-dehydroshikimate + NADPH + H(+)</text>
        <dbReference type="Rhea" id="RHEA:17737"/>
        <dbReference type="ChEBI" id="CHEBI:15378"/>
        <dbReference type="ChEBI" id="CHEBI:16630"/>
        <dbReference type="ChEBI" id="CHEBI:36208"/>
        <dbReference type="ChEBI" id="CHEBI:57783"/>
        <dbReference type="ChEBI" id="CHEBI:58349"/>
        <dbReference type="EC" id="1.1.1.25"/>
    </reaction>
</comment>
<evidence type="ECO:0000256" key="1">
    <source>
        <dbReference type="ARBA" id="ARBA00004871"/>
    </source>
</evidence>
<evidence type="ECO:0000259" key="8">
    <source>
        <dbReference type="Pfam" id="PF08501"/>
    </source>
</evidence>
<evidence type="ECO:0000256" key="4">
    <source>
        <dbReference type="ARBA" id="ARBA00023002"/>
    </source>
</evidence>
<dbReference type="InterPro" id="IPR013708">
    <property type="entry name" value="Shikimate_DH-bd_N"/>
</dbReference>